<organism evidence="2 3">
    <name type="scientific">Aspergillus transmontanensis</name>
    <dbReference type="NCBI Taxonomy" id="1034304"/>
    <lineage>
        <taxon>Eukaryota</taxon>
        <taxon>Fungi</taxon>
        <taxon>Dikarya</taxon>
        <taxon>Ascomycota</taxon>
        <taxon>Pezizomycotina</taxon>
        <taxon>Eurotiomycetes</taxon>
        <taxon>Eurotiomycetidae</taxon>
        <taxon>Eurotiales</taxon>
        <taxon>Aspergillaceae</taxon>
        <taxon>Aspergillus</taxon>
        <taxon>Aspergillus subgen. Circumdati</taxon>
    </lineage>
</organism>
<evidence type="ECO:0000256" key="1">
    <source>
        <dbReference type="SAM" id="Phobius"/>
    </source>
</evidence>
<feature type="transmembrane region" description="Helical" evidence="1">
    <location>
        <begin position="42"/>
        <end position="65"/>
    </location>
</feature>
<keyword evidence="1" id="KW-0812">Transmembrane</keyword>
<sequence length="102" mass="11996">MMDLNGSSRSYYFILCLPSFHWFLSLSLSLSLSLFIFPLLPLNYSILTTHVSFYLYHSICIALIYRTRVLHMSPSTVSFLFVYTNSQWDTIKYIILGYTCHF</sequence>
<accession>A0A5N6VME8</accession>
<reference evidence="3" key="1">
    <citation type="submission" date="2019-04" db="EMBL/GenBank/DDBJ databases">
        <title>Friends and foes A comparative genomics studyof 23 Aspergillus species from section Flavi.</title>
        <authorList>
            <consortium name="DOE Joint Genome Institute"/>
            <person name="Kjaerbolling I."/>
            <person name="Vesth T."/>
            <person name="Frisvad J.C."/>
            <person name="Nybo J.L."/>
            <person name="Theobald S."/>
            <person name="Kildgaard S."/>
            <person name="Isbrandt T."/>
            <person name="Kuo A."/>
            <person name="Sato A."/>
            <person name="Lyhne E.K."/>
            <person name="Kogle M.E."/>
            <person name="Wiebenga A."/>
            <person name="Kun R.S."/>
            <person name="Lubbers R.J."/>
            <person name="Makela M.R."/>
            <person name="Barry K."/>
            <person name="Chovatia M."/>
            <person name="Clum A."/>
            <person name="Daum C."/>
            <person name="Haridas S."/>
            <person name="He G."/>
            <person name="LaButti K."/>
            <person name="Lipzen A."/>
            <person name="Mondo S."/>
            <person name="Riley R."/>
            <person name="Salamov A."/>
            <person name="Simmons B.A."/>
            <person name="Magnuson J.K."/>
            <person name="Henrissat B."/>
            <person name="Mortensen U.H."/>
            <person name="Larsen T.O."/>
            <person name="Devries R.P."/>
            <person name="Grigoriev I.V."/>
            <person name="Machida M."/>
            <person name="Baker S.E."/>
            <person name="Andersen M.R."/>
        </authorList>
    </citation>
    <scope>NUCLEOTIDE SEQUENCE [LARGE SCALE GENOMIC DNA]</scope>
    <source>
        <strain evidence="3">CBS 130015</strain>
    </source>
</reference>
<keyword evidence="1" id="KW-1133">Transmembrane helix</keyword>
<dbReference type="AlphaFoldDB" id="A0A5N6VME8"/>
<feature type="transmembrane region" description="Helical" evidence="1">
    <location>
        <begin position="12"/>
        <end position="36"/>
    </location>
</feature>
<dbReference type="EMBL" id="ML738364">
    <property type="protein sequence ID" value="KAE8309591.1"/>
    <property type="molecule type" value="Genomic_DNA"/>
</dbReference>
<protein>
    <submittedName>
        <fullName evidence="2">Uncharacterized protein</fullName>
    </submittedName>
</protein>
<name>A0A5N6VME8_9EURO</name>
<evidence type="ECO:0000313" key="2">
    <source>
        <dbReference type="EMBL" id="KAE8309591.1"/>
    </source>
</evidence>
<keyword evidence="3" id="KW-1185">Reference proteome</keyword>
<gene>
    <name evidence="2" type="ORF">BDV41DRAFT_423477</name>
</gene>
<dbReference type="Proteomes" id="UP000325433">
    <property type="component" value="Unassembled WGS sequence"/>
</dbReference>
<evidence type="ECO:0000313" key="3">
    <source>
        <dbReference type="Proteomes" id="UP000325433"/>
    </source>
</evidence>
<proteinExistence type="predicted"/>
<keyword evidence="1" id="KW-0472">Membrane</keyword>